<evidence type="ECO:0000313" key="2">
    <source>
        <dbReference type="Proteomes" id="UP000186685"/>
    </source>
</evidence>
<protein>
    <submittedName>
        <fullName evidence="1">Uncharacterized protein</fullName>
    </submittedName>
</protein>
<dbReference type="AlphaFoldDB" id="A0A854C1I7"/>
<dbReference type="Proteomes" id="UP000186685">
    <property type="component" value="Unassembled WGS sequence"/>
</dbReference>
<reference evidence="1 2" key="1">
    <citation type="journal article" date="2016" name="Nat. Biotechnol.">
        <title>Measurement of bacterial replication rates in microbial communities.</title>
        <authorList>
            <person name="Brown C.T."/>
            <person name="Olm M.R."/>
            <person name="Thomas B.C."/>
            <person name="Banfield J.F."/>
        </authorList>
    </citation>
    <scope>NUCLEOTIDE SEQUENCE [LARGE SCALE GENOMIC DNA]</scope>
    <source>
        <strain evidence="1">45_130</strain>
    </source>
</reference>
<comment type="caution">
    <text evidence="1">The sequence shown here is derived from an EMBL/GenBank/DDBJ whole genome shotgun (WGS) entry which is preliminary data.</text>
</comment>
<proteinExistence type="predicted"/>
<gene>
    <name evidence="1" type="ORF">BHV76_05495</name>
</gene>
<sequence>MHINKTDYLFRSYARIRVFLHAEKNIMNYSDTSACVGVWLIFVFVYEKEICFSVLGGLDKLPFLSGEG</sequence>
<organism evidence="1 2">
    <name type="scientific">Phocaeicola plebeius</name>
    <dbReference type="NCBI Taxonomy" id="310297"/>
    <lineage>
        <taxon>Bacteria</taxon>
        <taxon>Pseudomonadati</taxon>
        <taxon>Bacteroidota</taxon>
        <taxon>Bacteroidia</taxon>
        <taxon>Bacteroidales</taxon>
        <taxon>Bacteroidaceae</taxon>
        <taxon>Phocaeicola</taxon>
    </lineage>
</organism>
<dbReference type="RefSeq" id="WP_258361317.1">
    <property type="nucleotide sequence ID" value="NZ_CATVWJ010000030.1"/>
</dbReference>
<name>A0A854C1I7_9BACT</name>
<dbReference type="EMBL" id="MNQR01000017">
    <property type="protein sequence ID" value="OKZ10995.1"/>
    <property type="molecule type" value="Genomic_DNA"/>
</dbReference>
<accession>A0A854C1I7</accession>
<evidence type="ECO:0000313" key="1">
    <source>
        <dbReference type="EMBL" id="OKZ10995.1"/>
    </source>
</evidence>